<dbReference type="EMBL" id="GG657449">
    <property type="protein sequence ID" value="OAT04376.1"/>
    <property type="molecule type" value="Genomic_DNA"/>
</dbReference>
<reference evidence="3" key="1">
    <citation type="journal article" date="2015" name="PLoS Genet.">
        <title>The dynamic genome and transcriptome of the human fungal pathogen Blastomyces and close relative Emmonsia.</title>
        <authorList>
            <person name="Munoz J.F."/>
            <person name="Gauthier G.M."/>
            <person name="Desjardins C.A."/>
            <person name="Gallo J.E."/>
            <person name="Holder J."/>
            <person name="Sullivan T.D."/>
            <person name="Marty A.J."/>
            <person name="Carmen J.C."/>
            <person name="Chen Z."/>
            <person name="Ding L."/>
            <person name="Gujja S."/>
            <person name="Magrini V."/>
            <person name="Misas E."/>
            <person name="Mitreva M."/>
            <person name="Priest M."/>
            <person name="Saif S."/>
            <person name="Whiston E.A."/>
            <person name="Young S."/>
            <person name="Zeng Q."/>
            <person name="Goldman W.E."/>
            <person name="Mardis E.R."/>
            <person name="Taylor J.W."/>
            <person name="McEwen J.G."/>
            <person name="Clay O.K."/>
            <person name="Klein B.S."/>
            <person name="Cuomo C.A."/>
        </authorList>
    </citation>
    <scope>NUCLEOTIDE SEQUENCE [LARGE SCALE GENOMIC DNA]</scope>
    <source>
        <strain evidence="3">SLH14081</strain>
    </source>
</reference>
<proteinExistence type="predicted"/>
<dbReference type="VEuPathDB" id="FungiDB:BDBG_00946"/>
<dbReference type="AlphaFoldDB" id="A0A179U8Q1"/>
<keyword evidence="3" id="KW-1185">Reference proteome</keyword>
<sequence length="122" mass="13974">MFIAFNAFDIMAVNRSIAEKAAANRAQADNDALLLLGLDRQQQQLTATTTTRSTKRNRHMQKQSLRRWTSPPISPPSLSPSRSHIDTEEQYQLQSLHGWWTAIQNRFHRLSGSNGRYYALCD</sequence>
<dbReference type="GeneID" id="42527987"/>
<evidence type="ECO:0000256" key="1">
    <source>
        <dbReference type="SAM" id="MobiDB-lite"/>
    </source>
</evidence>
<name>A0A179U8Q1_BLAGS</name>
<feature type="region of interest" description="Disordered" evidence="1">
    <location>
        <begin position="45"/>
        <end position="86"/>
    </location>
</feature>
<protein>
    <submittedName>
        <fullName evidence="2">Uncharacterized protein</fullName>
    </submittedName>
</protein>
<feature type="compositionally biased region" description="Basic residues" evidence="1">
    <location>
        <begin position="53"/>
        <end position="65"/>
    </location>
</feature>
<accession>A0A179U8Q1</accession>
<dbReference type="Proteomes" id="UP000002038">
    <property type="component" value="Unassembled WGS sequence"/>
</dbReference>
<dbReference type="OrthoDB" id="10557606at2759"/>
<evidence type="ECO:0000313" key="3">
    <source>
        <dbReference type="Proteomes" id="UP000002038"/>
    </source>
</evidence>
<evidence type="ECO:0000313" key="2">
    <source>
        <dbReference type="EMBL" id="OAT04376.1"/>
    </source>
</evidence>
<organism evidence="2 3">
    <name type="scientific">Blastomyces gilchristii (strain SLH14081)</name>
    <name type="common">Blastomyces dermatitidis</name>
    <dbReference type="NCBI Taxonomy" id="559298"/>
    <lineage>
        <taxon>Eukaryota</taxon>
        <taxon>Fungi</taxon>
        <taxon>Dikarya</taxon>
        <taxon>Ascomycota</taxon>
        <taxon>Pezizomycotina</taxon>
        <taxon>Eurotiomycetes</taxon>
        <taxon>Eurotiomycetidae</taxon>
        <taxon>Onygenales</taxon>
        <taxon>Ajellomycetaceae</taxon>
        <taxon>Blastomyces</taxon>
    </lineage>
</organism>
<dbReference type="KEGG" id="bgh:BDBG_00946"/>
<dbReference type="RefSeq" id="XP_031576144.1">
    <property type="nucleotide sequence ID" value="XM_031720121.1"/>
</dbReference>
<gene>
    <name evidence="2" type="ORF">BDBG_00946</name>
</gene>